<dbReference type="PROSITE" id="PS52016">
    <property type="entry name" value="TONB_DEPENDENT_REC_3"/>
    <property type="match status" value="1"/>
</dbReference>
<comment type="similarity">
    <text evidence="8">Belongs to the TonB-dependent receptor family.</text>
</comment>
<evidence type="ECO:0000313" key="12">
    <source>
        <dbReference type="Proteomes" id="UP000268094"/>
    </source>
</evidence>
<keyword evidence="3 8" id="KW-1134">Transmembrane beta strand</keyword>
<dbReference type="InterPro" id="IPR012910">
    <property type="entry name" value="Plug_dom"/>
</dbReference>
<dbReference type="PANTHER" id="PTHR30069">
    <property type="entry name" value="TONB-DEPENDENT OUTER MEMBRANE RECEPTOR"/>
    <property type="match status" value="1"/>
</dbReference>
<dbReference type="PANTHER" id="PTHR30069:SF29">
    <property type="entry name" value="HEMOGLOBIN AND HEMOGLOBIN-HAPTOGLOBIN-BINDING PROTEIN 1-RELATED"/>
    <property type="match status" value="1"/>
</dbReference>
<dbReference type="SUPFAM" id="SSF56935">
    <property type="entry name" value="Porins"/>
    <property type="match status" value="1"/>
</dbReference>
<proteinExistence type="inferred from homology"/>
<dbReference type="InterPro" id="IPR037066">
    <property type="entry name" value="Plug_dom_sf"/>
</dbReference>
<keyword evidence="11" id="KW-0675">Receptor</keyword>
<name>A0A3A8J039_9BACT</name>
<dbReference type="Pfam" id="PF07715">
    <property type="entry name" value="Plug"/>
    <property type="match status" value="1"/>
</dbReference>
<protein>
    <submittedName>
        <fullName evidence="11">TonB-dependent receptor</fullName>
    </submittedName>
</protein>
<evidence type="ECO:0000256" key="4">
    <source>
        <dbReference type="ARBA" id="ARBA00022692"/>
    </source>
</evidence>
<dbReference type="EMBL" id="RAVZ01000071">
    <property type="protein sequence ID" value="RKG89139.1"/>
    <property type="molecule type" value="Genomic_DNA"/>
</dbReference>
<comment type="subcellular location">
    <subcellularLocation>
        <location evidence="1 8">Cell outer membrane</location>
        <topology evidence="1 8">Multi-pass membrane protein</topology>
    </subcellularLocation>
</comment>
<keyword evidence="7 8" id="KW-0998">Cell outer membrane</keyword>
<dbReference type="RefSeq" id="WP_120540976.1">
    <property type="nucleotide sequence ID" value="NZ_RAVZ01000071.1"/>
</dbReference>
<dbReference type="InterPro" id="IPR036942">
    <property type="entry name" value="Beta-barrel_TonB_sf"/>
</dbReference>
<dbReference type="OrthoDB" id="9800913at2"/>
<organism evidence="11 12">
    <name type="scientific">Corallococcus terminator</name>
    <dbReference type="NCBI Taxonomy" id="2316733"/>
    <lineage>
        <taxon>Bacteria</taxon>
        <taxon>Pseudomonadati</taxon>
        <taxon>Myxococcota</taxon>
        <taxon>Myxococcia</taxon>
        <taxon>Myxococcales</taxon>
        <taxon>Cystobacterineae</taxon>
        <taxon>Myxococcaceae</taxon>
        <taxon>Corallococcus</taxon>
    </lineage>
</organism>
<dbReference type="Proteomes" id="UP000268094">
    <property type="component" value="Unassembled WGS sequence"/>
</dbReference>
<evidence type="ECO:0000256" key="1">
    <source>
        <dbReference type="ARBA" id="ARBA00004571"/>
    </source>
</evidence>
<evidence type="ECO:0000256" key="3">
    <source>
        <dbReference type="ARBA" id="ARBA00022452"/>
    </source>
</evidence>
<dbReference type="GO" id="GO:0009279">
    <property type="term" value="C:cell outer membrane"/>
    <property type="evidence" value="ECO:0007669"/>
    <property type="project" value="UniProtKB-SubCell"/>
</dbReference>
<dbReference type="InterPro" id="IPR039426">
    <property type="entry name" value="TonB-dep_rcpt-like"/>
</dbReference>
<dbReference type="GO" id="GO:0044718">
    <property type="term" value="P:siderophore transmembrane transport"/>
    <property type="evidence" value="ECO:0007669"/>
    <property type="project" value="TreeGrafter"/>
</dbReference>
<keyword evidence="6 8" id="KW-0472">Membrane</keyword>
<feature type="domain" description="TonB-dependent receptor plug" evidence="10">
    <location>
        <begin position="71"/>
        <end position="174"/>
    </location>
</feature>
<reference evidence="12" key="1">
    <citation type="submission" date="2018-09" db="EMBL/GenBank/DDBJ databases">
        <authorList>
            <person name="Livingstone P.G."/>
            <person name="Whitworth D.E."/>
        </authorList>
    </citation>
    <scope>NUCLEOTIDE SEQUENCE [LARGE SCALE GENOMIC DNA]</scope>
    <source>
        <strain evidence="12">CA054A</strain>
    </source>
</reference>
<keyword evidence="12" id="KW-1185">Reference proteome</keyword>
<evidence type="ECO:0000313" key="11">
    <source>
        <dbReference type="EMBL" id="RKG89139.1"/>
    </source>
</evidence>
<dbReference type="AlphaFoldDB" id="A0A3A8J039"/>
<sequence>MGFTRRCWSGRRVGVLLALLGAGTGWAQGEPEQGIDPGPPETPSQQEARVEALEDEPEVHSQVASFAITKLHDSPAVVTAVTADEIRASGARDLMDVLLLVPGFFFGVDVSGVVGPGFRGLWGQEGKVLLIIDGKEMNEQLYSTMQLGHEFPVELIERIEVVRGPGSVIYGGNAELAVINVITRGIQGSTDVLAVGTYGQLSHGNGRRSLTLSGRKVFESVPGLSAFASASLGQGQRSDAIFDDFYGDSASMNGASRLDPTVVQAGVGFRDLQLSLLYQRQDTTTVVSVDEVLPTPANTDFESFHAELSDRFRPTDRIEIIPRLNLTLGESYRDSDETSDFFYDKSYRRLRGRALARWAAFDFLQLTGGLDLAFDQGKLLGPAGVGQQEPFNGDQDVVSYRNFAGFVEVYSDNPIATVVAGARFEDHSFFGSSFVPRLVLLKSFGPVSGKALYSRAFRAPGIENISLGDDVRPERTTVYELEATVRLGEGQTVSANAFDVGVTDPIIYSYDTDTDSEAYRNLGRLGSRGVELDYRVRGPWGRAQVGYSFYRPGGRNDVEDYLVPGQPKAFTGLPTHKATLTGTAKILPWLSISPTAVLVGQRFAVGAPDDEGVSEVQTLSPRLLLNLFVRAENVGTKGLEIGAGVYNLLGSDFRVAQPYNGGHAPLPVFTREFMLRLTYLFEPAYDDE</sequence>
<evidence type="ECO:0000256" key="6">
    <source>
        <dbReference type="ARBA" id="ARBA00023136"/>
    </source>
</evidence>
<gene>
    <name evidence="11" type="ORF">D7V88_13110</name>
</gene>
<keyword evidence="4 8" id="KW-0812">Transmembrane</keyword>
<comment type="caution">
    <text evidence="11">The sequence shown here is derived from an EMBL/GenBank/DDBJ whole genome shotgun (WGS) entry which is preliminary data.</text>
</comment>
<evidence type="ECO:0000256" key="5">
    <source>
        <dbReference type="ARBA" id="ARBA00022729"/>
    </source>
</evidence>
<dbReference type="Gene3D" id="2.40.170.20">
    <property type="entry name" value="TonB-dependent receptor, beta-barrel domain"/>
    <property type="match status" value="1"/>
</dbReference>
<evidence type="ECO:0000256" key="2">
    <source>
        <dbReference type="ARBA" id="ARBA00022448"/>
    </source>
</evidence>
<evidence type="ECO:0000256" key="8">
    <source>
        <dbReference type="PROSITE-ProRule" id="PRU01360"/>
    </source>
</evidence>
<keyword evidence="5 9" id="KW-0732">Signal</keyword>
<dbReference type="Gene3D" id="2.170.130.10">
    <property type="entry name" value="TonB-dependent receptor, plug domain"/>
    <property type="match status" value="1"/>
</dbReference>
<keyword evidence="2 8" id="KW-0813">Transport</keyword>
<feature type="chain" id="PRO_5017189072" evidence="9">
    <location>
        <begin position="28"/>
        <end position="688"/>
    </location>
</feature>
<evidence type="ECO:0000256" key="7">
    <source>
        <dbReference type="ARBA" id="ARBA00023237"/>
    </source>
</evidence>
<feature type="signal peptide" evidence="9">
    <location>
        <begin position="1"/>
        <end position="27"/>
    </location>
</feature>
<dbReference type="GO" id="GO:0015344">
    <property type="term" value="F:siderophore uptake transmembrane transporter activity"/>
    <property type="evidence" value="ECO:0007669"/>
    <property type="project" value="TreeGrafter"/>
</dbReference>
<accession>A0A3A8J039</accession>
<evidence type="ECO:0000259" key="10">
    <source>
        <dbReference type="Pfam" id="PF07715"/>
    </source>
</evidence>
<evidence type="ECO:0000256" key="9">
    <source>
        <dbReference type="SAM" id="SignalP"/>
    </source>
</evidence>